<dbReference type="InterPro" id="IPR050266">
    <property type="entry name" value="AB_hydrolase_sf"/>
</dbReference>
<accession>A0A563EJA9</accession>
<sequence>MSRAGVSTSALSSVVSGTSGPPLLLVHGAGGSIQANYGPVLAPLAKRFRVIAPDLPGSGATPASPVPLDLDDLADRVVQTAADAGFETFSIAGFSMGTAIAVRAATRHPDRVARLVLTAPFARLDEATFKRTQRWLELLDISRDELAHYVLKLMVSPEFLGRLAPRQIAGLVELTGLSVPRGAPDQIKLLQRIDVRDDLPKIAAPTLVVGPTKDRLLSPTLPREVAEEIPGAEFADIPCGHAVALEKPARWTELMADFLERQLSSAP</sequence>
<dbReference type="Pfam" id="PF00561">
    <property type="entry name" value="Abhydrolase_1"/>
    <property type="match status" value="1"/>
</dbReference>
<keyword evidence="3" id="KW-1185">Reference proteome</keyword>
<dbReference type="Proteomes" id="UP000316639">
    <property type="component" value="Unassembled WGS sequence"/>
</dbReference>
<keyword evidence="2" id="KW-0378">Hydrolase</keyword>
<organism evidence="2 3">
    <name type="scientific">Lentzea tibetensis</name>
    <dbReference type="NCBI Taxonomy" id="2591470"/>
    <lineage>
        <taxon>Bacteria</taxon>
        <taxon>Bacillati</taxon>
        <taxon>Actinomycetota</taxon>
        <taxon>Actinomycetes</taxon>
        <taxon>Pseudonocardiales</taxon>
        <taxon>Pseudonocardiaceae</taxon>
        <taxon>Lentzea</taxon>
    </lineage>
</organism>
<evidence type="ECO:0000259" key="1">
    <source>
        <dbReference type="Pfam" id="PF00561"/>
    </source>
</evidence>
<dbReference type="PANTHER" id="PTHR43798">
    <property type="entry name" value="MONOACYLGLYCEROL LIPASE"/>
    <property type="match status" value="1"/>
</dbReference>
<dbReference type="InterPro" id="IPR000073">
    <property type="entry name" value="AB_hydrolase_1"/>
</dbReference>
<dbReference type="Gene3D" id="3.40.50.1820">
    <property type="entry name" value="alpha/beta hydrolase"/>
    <property type="match status" value="1"/>
</dbReference>
<dbReference type="SUPFAM" id="SSF53474">
    <property type="entry name" value="alpha/beta-Hydrolases"/>
    <property type="match status" value="1"/>
</dbReference>
<reference evidence="2 3" key="1">
    <citation type="submission" date="2019-07" db="EMBL/GenBank/DDBJ databases">
        <title>Lentzea xizangensis sp. nov., isolated from Qinghai-Tibetan Plateau Soils.</title>
        <authorList>
            <person name="Huang J."/>
        </authorList>
    </citation>
    <scope>NUCLEOTIDE SEQUENCE [LARGE SCALE GENOMIC DNA]</scope>
    <source>
        <strain evidence="2 3">FXJ1.1311</strain>
    </source>
</reference>
<name>A0A563EJA9_9PSEU</name>
<dbReference type="OrthoDB" id="4944883at2"/>
<dbReference type="EMBL" id="VOBR01000028">
    <property type="protein sequence ID" value="TWP46949.1"/>
    <property type="molecule type" value="Genomic_DNA"/>
</dbReference>
<evidence type="ECO:0000313" key="3">
    <source>
        <dbReference type="Proteomes" id="UP000316639"/>
    </source>
</evidence>
<protein>
    <submittedName>
        <fullName evidence="2">Alpha/beta fold hydrolase</fullName>
    </submittedName>
</protein>
<dbReference type="GO" id="GO:0016787">
    <property type="term" value="F:hydrolase activity"/>
    <property type="evidence" value="ECO:0007669"/>
    <property type="project" value="UniProtKB-KW"/>
</dbReference>
<gene>
    <name evidence="2" type="ORF">FKR81_33365</name>
</gene>
<proteinExistence type="predicted"/>
<dbReference type="RefSeq" id="WP_146358221.1">
    <property type="nucleotide sequence ID" value="NZ_VOBR01000028.1"/>
</dbReference>
<dbReference type="PRINTS" id="PR00111">
    <property type="entry name" value="ABHYDROLASE"/>
</dbReference>
<dbReference type="AlphaFoldDB" id="A0A563EJA9"/>
<dbReference type="InterPro" id="IPR029058">
    <property type="entry name" value="AB_hydrolase_fold"/>
</dbReference>
<evidence type="ECO:0000313" key="2">
    <source>
        <dbReference type="EMBL" id="TWP46949.1"/>
    </source>
</evidence>
<comment type="caution">
    <text evidence="2">The sequence shown here is derived from an EMBL/GenBank/DDBJ whole genome shotgun (WGS) entry which is preliminary data.</text>
</comment>
<feature type="domain" description="AB hydrolase-1" evidence="1">
    <location>
        <begin position="21"/>
        <end position="248"/>
    </location>
</feature>